<comment type="caution">
    <text evidence="2">The sequence shown here is derived from an EMBL/GenBank/DDBJ whole genome shotgun (WGS) entry which is preliminary data.</text>
</comment>
<accession>A0A4R4NDQ1</accession>
<evidence type="ECO:0000259" key="1">
    <source>
        <dbReference type="Pfam" id="PF08386"/>
    </source>
</evidence>
<proteinExistence type="predicted"/>
<feature type="domain" description="Peptidase S33 tripeptidyl aminopeptidase-like C-terminal" evidence="1">
    <location>
        <begin position="22"/>
        <end position="72"/>
    </location>
</feature>
<dbReference type="Proteomes" id="UP000295157">
    <property type="component" value="Unassembled WGS sequence"/>
</dbReference>
<dbReference type="AlphaFoldDB" id="A0A4R4NDQ1"/>
<organism evidence="2 3">
    <name type="scientific">Nonomuraea longispora</name>
    <dbReference type="NCBI Taxonomy" id="1848320"/>
    <lineage>
        <taxon>Bacteria</taxon>
        <taxon>Bacillati</taxon>
        <taxon>Actinomycetota</taxon>
        <taxon>Actinomycetes</taxon>
        <taxon>Streptosporangiales</taxon>
        <taxon>Streptosporangiaceae</taxon>
        <taxon>Nonomuraea</taxon>
    </lineage>
</organism>
<gene>
    <name evidence="2" type="ORF">E1267_20015</name>
</gene>
<reference evidence="2 3" key="1">
    <citation type="submission" date="2019-02" db="EMBL/GenBank/DDBJ databases">
        <title>Draft genome sequences of novel Actinobacteria.</title>
        <authorList>
            <person name="Sahin N."/>
            <person name="Ay H."/>
            <person name="Saygin H."/>
        </authorList>
    </citation>
    <scope>NUCLEOTIDE SEQUENCE [LARGE SCALE GENOMIC DNA]</scope>
    <source>
        <strain evidence="2 3">KC201</strain>
    </source>
</reference>
<protein>
    <recommendedName>
        <fullName evidence="1">Peptidase S33 tripeptidyl aminopeptidase-like C-terminal domain-containing protein</fullName>
    </recommendedName>
</protein>
<dbReference type="EMBL" id="SMJZ01000072">
    <property type="protein sequence ID" value="TDC05297.1"/>
    <property type="molecule type" value="Genomic_DNA"/>
</dbReference>
<dbReference type="InterPro" id="IPR013595">
    <property type="entry name" value="Pept_S33_TAP-like_C"/>
</dbReference>
<dbReference type="Pfam" id="PF08386">
    <property type="entry name" value="Abhydrolase_4"/>
    <property type="match status" value="1"/>
</dbReference>
<evidence type="ECO:0000313" key="2">
    <source>
        <dbReference type="EMBL" id="TDC05297.1"/>
    </source>
</evidence>
<sequence length="74" mass="7736">MRVSSVRTRLSRSIVASSSASSAWTLARTLRGSLLTVEGEQHGALMAGNACVSRTVAAYLVALKSPSEGARCKL</sequence>
<keyword evidence="3" id="KW-1185">Reference proteome</keyword>
<name>A0A4R4NDQ1_9ACTN</name>
<dbReference type="OrthoDB" id="4447445at2"/>
<evidence type="ECO:0000313" key="3">
    <source>
        <dbReference type="Proteomes" id="UP000295157"/>
    </source>
</evidence>